<protein>
    <recommendedName>
        <fullName evidence="7">Alcohol dehydrogenase</fullName>
    </recommendedName>
</protein>
<feature type="chain" id="PRO_5024381833" description="Alcohol dehydrogenase" evidence="4">
    <location>
        <begin position="21"/>
        <end position="290"/>
    </location>
</feature>
<comment type="caution">
    <text evidence="5">The sequence shown here is derived from an EMBL/GenBank/DDBJ whole genome shotgun (WGS) entry which is preliminary data.</text>
</comment>
<dbReference type="GO" id="GO:0005737">
    <property type="term" value="C:cytoplasm"/>
    <property type="evidence" value="ECO:0007669"/>
    <property type="project" value="TreeGrafter"/>
</dbReference>
<proteinExistence type="inferred from homology"/>
<dbReference type="PANTHER" id="PTHR44229">
    <property type="entry name" value="15-HYDROXYPROSTAGLANDIN DEHYDROGENASE [NAD(+)]"/>
    <property type="match status" value="1"/>
</dbReference>
<accession>A0A5N4A686</accession>
<name>A0A5N4A686_PHOPY</name>
<dbReference type="GO" id="GO:0016616">
    <property type="term" value="F:oxidoreductase activity, acting on the CH-OH group of donors, NAD or NADP as acceptor"/>
    <property type="evidence" value="ECO:0007669"/>
    <property type="project" value="TreeGrafter"/>
</dbReference>
<dbReference type="PANTHER" id="PTHR44229:SF8">
    <property type="entry name" value="ALCOHOL DEHYDROGENASE-RELATED"/>
    <property type="match status" value="1"/>
</dbReference>
<comment type="similarity">
    <text evidence="1 3">Belongs to the short-chain dehydrogenases/reductases (SDR) family.</text>
</comment>
<dbReference type="PRINTS" id="PR00080">
    <property type="entry name" value="SDRFAMILY"/>
</dbReference>
<organism evidence="5 6">
    <name type="scientific">Photinus pyralis</name>
    <name type="common">Common eastern firefly</name>
    <name type="synonym">Lampyris pyralis</name>
    <dbReference type="NCBI Taxonomy" id="7054"/>
    <lineage>
        <taxon>Eukaryota</taxon>
        <taxon>Metazoa</taxon>
        <taxon>Ecdysozoa</taxon>
        <taxon>Arthropoda</taxon>
        <taxon>Hexapoda</taxon>
        <taxon>Insecta</taxon>
        <taxon>Pterygota</taxon>
        <taxon>Neoptera</taxon>
        <taxon>Endopterygota</taxon>
        <taxon>Coleoptera</taxon>
        <taxon>Polyphaga</taxon>
        <taxon>Elateriformia</taxon>
        <taxon>Elateroidea</taxon>
        <taxon>Lampyridae</taxon>
        <taxon>Lampyrinae</taxon>
        <taxon>Photinus</taxon>
    </lineage>
</organism>
<evidence type="ECO:0008006" key="7">
    <source>
        <dbReference type="Google" id="ProtNLM"/>
    </source>
</evidence>
<dbReference type="OrthoDB" id="417891at2759"/>
<keyword evidence="2" id="KW-0560">Oxidoreductase</keyword>
<dbReference type="InterPro" id="IPR002347">
    <property type="entry name" value="SDR_fam"/>
</dbReference>
<dbReference type="PROSITE" id="PS51257">
    <property type="entry name" value="PROKAR_LIPOPROTEIN"/>
    <property type="match status" value="1"/>
</dbReference>
<dbReference type="EMBL" id="VVIM01000010">
    <property type="protein sequence ID" value="KAB0792822.1"/>
    <property type="molecule type" value="Genomic_DNA"/>
</dbReference>
<dbReference type="Proteomes" id="UP000327044">
    <property type="component" value="Unassembled WGS sequence"/>
</dbReference>
<evidence type="ECO:0000256" key="4">
    <source>
        <dbReference type="SAM" id="SignalP"/>
    </source>
</evidence>
<keyword evidence="4" id="KW-0732">Signal</keyword>
<dbReference type="FunCoup" id="A0A5N4A686">
    <property type="interactions" value="119"/>
</dbReference>
<dbReference type="Gene3D" id="3.40.50.720">
    <property type="entry name" value="NAD(P)-binding Rossmann-like Domain"/>
    <property type="match status" value="1"/>
</dbReference>
<feature type="signal peptide" evidence="4">
    <location>
        <begin position="1"/>
        <end position="20"/>
    </location>
</feature>
<dbReference type="SUPFAM" id="SSF51735">
    <property type="entry name" value="NAD(P)-binding Rossmann-fold domains"/>
    <property type="match status" value="1"/>
</dbReference>
<evidence type="ECO:0000256" key="3">
    <source>
        <dbReference type="RuleBase" id="RU000363"/>
    </source>
</evidence>
<evidence type="ECO:0000256" key="1">
    <source>
        <dbReference type="ARBA" id="ARBA00006484"/>
    </source>
</evidence>
<dbReference type="Pfam" id="PF00106">
    <property type="entry name" value="adh_short"/>
    <property type="match status" value="1"/>
</dbReference>
<sequence length="290" mass="31240">MVRWYLTILIAVVACHGPFGTAPFDFKGKIALVTGGSRGIGLTIASELLSNGVRGITIVGVNVGKGTSAAKSLNQIFGHGKVIFIPADVGNSSALEDAFKLSFAHWKGLDIMINNAGIVNEVHPTLAINTNIVGTLQGTYLGFRYMSKSRGRRGGVILNVASVYGIEPLLFTPVYSGTKAWVIAFSRVMGLPDYYDYNGVRVLTLCPGLTDTEILDRVPFASKILDEFLPGLKERSVQILNNAPIQSVEVVGKGAITILGKGESGSVWVVEHEQVPYEVKFPDRESMKKI</sequence>
<evidence type="ECO:0000256" key="2">
    <source>
        <dbReference type="ARBA" id="ARBA00023002"/>
    </source>
</evidence>
<dbReference type="InParanoid" id="A0A5N4A686"/>
<reference evidence="5 6" key="1">
    <citation type="journal article" date="2018" name="Elife">
        <title>Firefly genomes illuminate parallel origins of bioluminescence in beetles.</title>
        <authorList>
            <person name="Fallon T.R."/>
            <person name="Lower S.E."/>
            <person name="Chang C.H."/>
            <person name="Bessho-Uehara M."/>
            <person name="Martin G.J."/>
            <person name="Bewick A.J."/>
            <person name="Behringer M."/>
            <person name="Debat H.J."/>
            <person name="Wong I."/>
            <person name="Day J.C."/>
            <person name="Suvorov A."/>
            <person name="Silva C.J."/>
            <person name="Stanger-Hall K.F."/>
            <person name="Hall D.W."/>
            <person name="Schmitz R.J."/>
            <person name="Nelson D.R."/>
            <person name="Lewis S.M."/>
            <person name="Shigenobu S."/>
            <person name="Bybee S.M."/>
            <person name="Larracuente A.M."/>
            <person name="Oba Y."/>
            <person name="Weng J.K."/>
        </authorList>
    </citation>
    <scope>NUCLEOTIDE SEQUENCE [LARGE SCALE GENOMIC DNA]</scope>
    <source>
        <strain evidence="5">1611_PpyrPB1</strain>
        <tissue evidence="5">Whole body</tissue>
    </source>
</reference>
<gene>
    <name evidence="5" type="ORF">PPYR_14781</name>
</gene>
<dbReference type="PRINTS" id="PR00081">
    <property type="entry name" value="GDHRDH"/>
</dbReference>
<evidence type="ECO:0000313" key="5">
    <source>
        <dbReference type="EMBL" id="KAB0792822.1"/>
    </source>
</evidence>
<keyword evidence="6" id="KW-1185">Reference proteome</keyword>
<evidence type="ECO:0000313" key="6">
    <source>
        <dbReference type="Proteomes" id="UP000327044"/>
    </source>
</evidence>
<dbReference type="AlphaFoldDB" id="A0A5N4A686"/>
<dbReference type="InterPro" id="IPR036291">
    <property type="entry name" value="NAD(P)-bd_dom_sf"/>
</dbReference>